<dbReference type="EMBL" id="JAENIJ010000035">
    <property type="protein sequence ID" value="MBK1884119.1"/>
    <property type="molecule type" value="Genomic_DNA"/>
</dbReference>
<gene>
    <name evidence="2" type="ORF">JIN85_16990</name>
</gene>
<proteinExistence type="predicted"/>
<accession>A0A934VY30</accession>
<sequence length="133" mass="15372">MSPENMRLVRTFRTLTQPENRTFSHFSQRTDSLALALGCNLEDLPEKLGISRRMFFGYRSGQYPISKKAWEKLSKAETENPIITLKDQLVEYRTTKSAKSANLTESERIERLEKTVEKLESILERVAKAFLAD</sequence>
<organism evidence="2 3">
    <name type="scientific">Luteolibacter pohnpeiensis</name>
    <dbReference type="NCBI Taxonomy" id="454153"/>
    <lineage>
        <taxon>Bacteria</taxon>
        <taxon>Pseudomonadati</taxon>
        <taxon>Verrucomicrobiota</taxon>
        <taxon>Verrucomicrobiia</taxon>
        <taxon>Verrucomicrobiales</taxon>
        <taxon>Verrucomicrobiaceae</taxon>
        <taxon>Luteolibacter</taxon>
    </lineage>
</organism>
<feature type="coiled-coil region" evidence="1">
    <location>
        <begin position="102"/>
        <end position="129"/>
    </location>
</feature>
<evidence type="ECO:0000313" key="3">
    <source>
        <dbReference type="Proteomes" id="UP000603141"/>
    </source>
</evidence>
<comment type="caution">
    <text evidence="2">The sequence shown here is derived from an EMBL/GenBank/DDBJ whole genome shotgun (WGS) entry which is preliminary data.</text>
</comment>
<dbReference type="Proteomes" id="UP000603141">
    <property type="component" value="Unassembled WGS sequence"/>
</dbReference>
<evidence type="ECO:0000256" key="1">
    <source>
        <dbReference type="SAM" id="Coils"/>
    </source>
</evidence>
<keyword evidence="1" id="KW-0175">Coiled coil</keyword>
<reference evidence="2" key="1">
    <citation type="submission" date="2021-01" db="EMBL/GenBank/DDBJ databases">
        <title>Modified the classification status of verrucomicrobia.</title>
        <authorList>
            <person name="Feng X."/>
        </authorList>
    </citation>
    <scope>NUCLEOTIDE SEQUENCE</scope>
    <source>
        <strain evidence="2">KCTC 22041</strain>
    </source>
</reference>
<keyword evidence="3" id="KW-1185">Reference proteome</keyword>
<evidence type="ECO:0000313" key="2">
    <source>
        <dbReference type="EMBL" id="MBK1884119.1"/>
    </source>
</evidence>
<dbReference type="AlphaFoldDB" id="A0A934VY30"/>
<protein>
    <submittedName>
        <fullName evidence="2">Uncharacterized protein</fullName>
    </submittedName>
</protein>
<name>A0A934VY30_9BACT</name>
<dbReference type="RefSeq" id="WP_200273009.1">
    <property type="nucleotide sequence ID" value="NZ_JAENIJ010000035.1"/>
</dbReference>